<sequence>MSVLVADQALKIWIKTHYPFGEFAKIGGLSWARLHFVENEGMAWGWKFGGEWGKMILTLFRLVAVIFGTWYIARIVKQGYTRGFIVCASLIYAGALGNLIDSMFYGVIFSATTDYTVAQAFPPGGGYAGFLHGKVVDMLYFPFFERVLMPGWVPFVGGERVTFFNAIFNLADAAISVGVITLLIFQKRFLHQHFDGGNTAAAAATTSVAPENGSADTTTPVAVTQPGSVEVRPEEPAPGVTVIPPAPERPREE</sequence>
<keyword evidence="2" id="KW-1003">Cell membrane</keyword>
<keyword evidence="5" id="KW-0064">Aspartyl protease</keyword>
<evidence type="ECO:0000256" key="8">
    <source>
        <dbReference type="ARBA" id="ARBA00023136"/>
    </source>
</evidence>
<keyword evidence="8 11" id="KW-0472">Membrane</keyword>
<evidence type="ECO:0000256" key="4">
    <source>
        <dbReference type="ARBA" id="ARBA00022692"/>
    </source>
</evidence>
<evidence type="ECO:0000256" key="2">
    <source>
        <dbReference type="ARBA" id="ARBA00022475"/>
    </source>
</evidence>
<evidence type="ECO:0000313" key="13">
    <source>
        <dbReference type="Proteomes" id="UP001501725"/>
    </source>
</evidence>
<dbReference type="NCBIfam" id="NF011369">
    <property type="entry name" value="PRK14788.1"/>
    <property type="match status" value="1"/>
</dbReference>
<feature type="transmembrane region" description="Helical" evidence="11">
    <location>
        <begin position="163"/>
        <end position="185"/>
    </location>
</feature>
<feature type="compositionally biased region" description="Polar residues" evidence="10">
    <location>
        <begin position="214"/>
        <end position="227"/>
    </location>
</feature>
<evidence type="ECO:0000256" key="10">
    <source>
        <dbReference type="SAM" id="MobiDB-lite"/>
    </source>
</evidence>
<reference evidence="13" key="1">
    <citation type="journal article" date="2019" name="Int. J. Syst. Evol. Microbiol.">
        <title>The Global Catalogue of Microorganisms (GCM) 10K type strain sequencing project: providing services to taxonomists for standard genome sequencing and annotation.</title>
        <authorList>
            <consortium name="The Broad Institute Genomics Platform"/>
            <consortium name="The Broad Institute Genome Sequencing Center for Infectious Disease"/>
            <person name="Wu L."/>
            <person name="Ma J."/>
        </authorList>
    </citation>
    <scope>NUCLEOTIDE SEQUENCE [LARGE SCALE GENOMIC DNA]</scope>
    <source>
        <strain evidence="13">JCM 17919</strain>
    </source>
</reference>
<dbReference type="Proteomes" id="UP001501725">
    <property type="component" value="Unassembled WGS sequence"/>
</dbReference>
<evidence type="ECO:0000256" key="11">
    <source>
        <dbReference type="SAM" id="Phobius"/>
    </source>
</evidence>
<keyword evidence="13" id="KW-1185">Reference proteome</keyword>
<comment type="caution">
    <text evidence="12">The sequence shown here is derived from an EMBL/GenBank/DDBJ whole genome shotgun (WGS) entry which is preliminary data.</text>
</comment>
<dbReference type="PANTHER" id="PTHR33695:SF1">
    <property type="entry name" value="LIPOPROTEIN SIGNAL PEPTIDASE"/>
    <property type="match status" value="1"/>
</dbReference>
<protein>
    <submittedName>
        <fullName evidence="12">Lipoprotein signal peptidase</fullName>
    </submittedName>
</protein>
<comment type="similarity">
    <text evidence="1 9">Belongs to the peptidase A8 family.</text>
</comment>
<evidence type="ECO:0000313" key="12">
    <source>
        <dbReference type="EMBL" id="GAA4318558.1"/>
    </source>
</evidence>
<keyword evidence="3" id="KW-0645">Protease</keyword>
<gene>
    <name evidence="12" type="ORF">GCM10023184_02850</name>
</gene>
<proteinExistence type="inferred from homology"/>
<dbReference type="PANTHER" id="PTHR33695">
    <property type="entry name" value="LIPOPROTEIN SIGNAL PEPTIDASE"/>
    <property type="match status" value="1"/>
</dbReference>
<evidence type="ECO:0000256" key="1">
    <source>
        <dbReference type="ARBA" id="ARBA00006139"/>
    </source>
</evidence>
<dbReference type="InterPro" id="IPR001872">
    <property type="entry name" value="Peptidase_A8"/>
</dbReference>
<evidence type="ECO:0000256" key="7">
    <source>
        <dbReference type="ARBA" id="ARBA00022989"/>
    </source>
</evidence>
<evidence type="ECO:0000256" key="6">
    <source>
        <dbReference type="ARBA" id="ARBA00022801"/>
    </source>
</evidence>
<keyword evidence="12" id="KW-0449">Lipoprotein</keyword>
<evidence type="ECO:0000256" key="3">
    <source>
        <dbReference type="ARBA" id="ARBA00022670"/>
    </source>
</evidence>
<feature type="transmembrane region" description="Helical" evidence="11">
    <location>
        <begin position="84"/>
        <end position="108"/>
    </location>
</feature>
<dbReference type="EMBL" id="BAABGY010000001">
    <property type="protein sequence ID" value="GAA4318558.1"/>
    <property type="molecule type" value="Genomic_DNA"/>
</dbReference>
<accession>A0ABP8G6R3</accession>
<dbReference type="Pfam" id="PF01252">
    <property type="entry name" value="Peptidase_A8"/>
    <property type="match status" value="1"/>
</dbReference>
<evidence type="ECO:0000256" key="9">
    <source>
        <dbReference type="RuleBase" id="RU004181"/>
    </source>
</evidence>
<keyword evidence="4 11" id="KW-0812">Transmembrane</keyword>
<dbReference type="PRINTS" id="PR00781">
    <property type="entry name" value="LIPOSIGPTASE"/>
</dbReference>
<feature type="region of interest" description="Disordered" evidence="10">
    <location>
        <begin position="208"/>
        <end position="253"/>
    </location>
</feature>
<feature type="transmembrane region" description="Helical" evidence="11">
    <location>
        <begin position="52"/>
        <end position="72"/>
    </location>
</feature>
<keyword evidence="6" id="KW-0378">Hydrolase</keyword>
<organism evidence="12 13">
    <name type="scientific">Flaviaesturariibacter amylovorans</name>
    <dbReference type="NCBI Taxonomy" id="1084520"/>
    <lineage>
        <taxon>Bacteria</taxon>
        <taxon>Pseudomonadati</taxon>
        <taxon>Bacteroidota</taxon>
        <taxon>Chitinophagia</taxon>
        <taxon>Chitinophagales</taxon>
        <taxon>Chitinophagaceae</taxon>
        <taxon>Flaviaestuariibacter</taxon>
    </lineage>
</organism>
<keyword evidence="7 11" id="KW-1133">Transmembrane helix</keyword>
<evidence type="ECO:0000256" key="5">
    <source>
        <dbReference type="ARBA" id="ARBA00022750"/>
    </source>
</evidence>
<name>A0ABP8G6R3_9BACT</name>